<feature type="domain" description="MobA-like NTP transferase" evidence="1">
    <location>
        <begin position="13"/>
        <end position="180"/>
    </location>
</feature>
<dbReference type="eggNOG" id="COG2068">
    <property type="taxonomic scope" value="Bacteria"/>
</dbReference>
<protein>
    <submittedName>
        <fullName evidence="2">Molybdenum cofactor cytidylyltransferase</fullName>
    </submittedName>
</protein>
<keyword evidence="3" id="KW-1185">Reference proteome</keyword>
<dbReference type="RefSeq" id="WP_083430042.1">
    <property type="nucleotide sequence ID" value="NZ_FPBV01000001.1"/>
</dbReference>
<keyword evidence="2" id="KW-0548">Nucleotidyltransferase</keyword>
<evidence type="ECO:0000259" key="1">
    <source>
        <dbReference type="Pfam" id="PF12804"/>
    </source>
</evidence>
<accession>A0A1I7F8E1</accession>
<organism evidence="2 3">
    <name type="scientific">Alicyclobacillus macrosporangiidus</name>
    <dbReference type="NCBI Taxonomy" id="392015"/>
    <lineage>
        <taxon>Bacteria</taxon>
        <taxon>Bacillati</taxon>
        <taxon>Bacillota</taxon>
        <taxon>Bacilli</taxon>
        <taxon>Bacillales</taxon>
        <taxon>Alicyclobacillaceae</taxon>
        <taxon>Alicyclobacillus</taxon>
    </lineage>
</organism>
<dbReference type="EMBL" id="FPBV01000001">
    <property type="protein sequence ID" value="SFU32461.1"/>
    <property type="molecule type" value="Genomic_DNA"/>
</dbReference>
<evidence type="ECO:0000313" key="3">
    <source>
        <dbReference type="Proteomes" id="UP000183508"/>
    </source>
</evidence>
<dbReference type="OrthoDB" id="285216at2"/>
<dbReference type="PANTHER" id="PTHR43777">
    <property type="entry name" value="MOLYBDENUM COFACTOR CYTIDYLYLTRANSFERASE"/>
    <property type="match status" value="1"/>
</dbReference>
<dbReference type="CDD" id="cd04182">
    <property type="entry name" value="GT_2_like_f"/>
    <property type="match status" value="1"/>
</dbReference>
<proteinExistence type="predicted"/>
<dbReference type="Proteomes" id="UP000183508">
    <property type="component" value="Unassembled WGS sequence"/>
</dbReference>
<dbReference type="InterPro" id="IPR029044">
    <property type="entry name" value="Nucleotide-diphossugar_trans"/>
</dbReference>
<gene>
    <name evidence="2" type="ORF">SAMN05421543_101113</name>
</gene>
<keyword evidence="2" id="KW-0808">Transferase</keyword>
<dbReference type="InterPro" id="IPR025877">
    <property type="entry name" value="MobA-like_NTP_Trfase"/>
</dbReference>
<dbReference type="Pfam" id="PF12804">
    <property type="entry name" value="NTP_transf_3"/>
    <property type="match status" value="1"/>
</dbReference>
<sequence>MGGKNPFMPPIAGIVLAAGASSRMGQPKQLLRLGGRPLVRIAAQTAVQGGVSPVVVVTGSQHAEVSSALSGLPVSVVHNPDYLCGMASSLRLGVTALPAGTEAAMILLGDQPLLPPSLVRALAEAFWAAWSAGSLPLPIVRPRYDGTPGHPVLFPADLFQELMQIEGDQGARGVLQRHPARVHWVDAENPLWALDADTPADWRRIEEAYSAMRPW</sequence>
<dbReference type="STRING" id="392015.SAMN05421543_101113"/>
<dbReference type="SUPFAM" id="SSF53448">
    <property type="entry name" value="Nucleotide-diphospho-sugar transferases"/>
    <property type="match status" value="1"/>
</dbReference>
<dbReference type="GO" id="GO:0016779">
    <property type="term" value="F:nucleotidyltransferase activity"/>
    <property type="evidence" value="ECO:0007669"/>
    <property type="project" value="UniProtKB-KW"/>
</dbReference>
<reference evidence="3" key="1">
    <citation type="submission" date="2016-10" db="EMBL/GenBank/DDBJ databases">
        <authorList>
            <person name="Varghese N."/>
        </authorList>
    </citation>
    <scope>NUCLEOTIDE SEQUENCE [LARGE SCALE GENOMIC DNA]</scope>
    <source>
        <strain evidence="3">DSM 17980</strain>
    </source>
</reference>
<dbReference type="AlphaFoldDB" id="A0A1I7F8E1"/>
<dbReference type="Gene3D" id="3.90.550.10">
    <property type="entry name" value="Spore Coat Polysaccharide Biosynthesis Protein SpsA, Chain A"/>
    <property type="match status" value="1"/>
</dbReference>
<evidence type="ECO:0000313" key="2">
    <source>
        <dbReference type="EMBL" id="SFU32461.1"/>
    </source>
</evidence>
<dbReference type="PANTHER" id="PTHR43777:SF1">
    <property type="entry name" value="MOLYBDENUM COFACTOR CYTIDYLYLTRANSFERASE"/>
    <property type="match status" value="1"/>
</dbReference>
<name>A0A1I7F8E1_9BACL</name>